<feature type="signal peptide" evidence="1">
    <location>
        <begin position="1"/>
        <end position="20"/>
    </location>
</feature>
<evidence type="ECO:0008006" key="4">
    <source>
        <dbReference type="Google" id="ProtNLM"/>
    </source>
</evidence>
<keyword evidence="1" id="KW-0732">Signal</keyword>
<reference evidence="2 3" key="1">
    <citation type="submission" date="2018-06" db="EMBL/GenBank/DDBJ databases">
        <authorList>
            <consortium name="Pathogen Informatics"/>
            <person name="Doyle S."/>
        </authorList>
    </citation>
    <scope>NUCLEOTIDE SEQUENCE [LARGE SCALE GENOMIC DNA]</scope>
    <source>
        <strain evidence="2 3">NCTC13093</strain>
    </source>
</reference>
<dbReference type="EMBL" id="UAPV01000001">
    <property type="protein sequence ID" value="SPT68705.1"/>
    <property type="molecule type" value="Genomic_DNA"/>
</dbReference>
<keyword evidence="3" id="KW-1185">Reference proteome</keyword>
<protein>
    <recommendedName>
        <fullName evidence="4">Auto-transporter adhesin head GIN domain-containing protein</fullName>
    </recommendedName>
</protein>
<evidence type="ECO:0000313" key="3">
    <source>
        <dbReference type="Proteomes" id="UP000250086"/>
    </source>
</evidence>
<organism evidence="2 3">
    <name type="scientific">Anaerobiospirillum thomasii</name>
    <dbReference type="NCBI Taxonomy" id="179995"/>
    <lineage>
        <taxon>Bacteria</taxon>
        <taxon>Pseudomonadati</taxon>
        <taxon>Pseudomonadota</taxon>
        <taxon>Gammaproteobacteria</taxon>
        <taxon>Aeromonadales</taxon>
        <taxon>Succinivibrionaceae</taxon>
        <taxon>Anaerobiospirillum</taxon>
    </lineage>
</organism>
<dbReference type="Proteomes" id="UP000250086">
    <property type="component" value="Unassembled WGS sequence"/>
</dbReference>
<feature type="chain" id="PRO_5016056776" description="Auto-transporter adhesin head GIN domain-containing protein" evidence="1">
    <location>
        <begin position="21"/>
        <end position="125"/>
    </location>
</feature>
<name>A0A2X0V7D5_9GAMM</name>
<sequence>MLKKVVIAALCLCSIHQATANDVCSLYLQRYHNSRSFVSVDIASVNQGRIELVVLGQSRNLYVTVNGIDVNNTLEGIDEIICSNRRAGEIRVYNLHKLAMDAGFFEARVTGASSSDTAQTPYSLH</sequence>
<evidence type="ECO:0000256" key="1">
    <source>
        <dbReference type="SAM" id="SignalP"/>
    </source>
</evidence>
<proteinExistence type="predicted"/>
<gene>
    <name evidence="2" type="ORF">NCTC13093_00059</name>
</gene>
<dbReference type="RefSeq" id="WP_113742947.1">
    <property type="nucleotide sequence ID" value="NZ_UAPV01000001.1"/>
</dbReference>
<dbReference type="AlphaFoldDB" id="A0A2X0V7D5"/>
<accession>A0A2X0V7D5</accession>
<evidence type="ECO:0000313" key="2">
    <source>
        <dbReference type="EMBL" id="SPT68705.1"/>
    </source>
</evidence>